<dbReference type="SUPFAM" id="SSF56112">
    <property type="entry name" value="Protein kinase-like (PK-like)"/>
    <property type="match status" value="1"/>
</dbReference>
<evidence type="ECO:0000256" key="2">
    <source>
        <dbReference type="ARBA" id="ARBA00040082"/>
    </source>
</evidence>
<evidence type="ECO:0000313" key="6">
    <source>
        <dbReference type="Proteomes" id="UP001557470"/>
    </source>
</evidence>
<dbReference type="PANTHER" id="PTHR43173">
    <property type="entry name" value="ABC1 FAMILY PROTEIN"/>
    <property type="match status" value="1"/>
</dbReference>
<dbReference type="InterPro" id="IPR004147">
    <property type="entry name" value="ABC1_dom"/>
</dbReference>
<protein>
    <recommendedName>
        <fullName evidence="2">AarF domain-containing protein kinase 1</fullName>
    </recommendedName>
</protein>
<dbReference type="InterPro" id="IPR051130">
    <property type="entry name" value="Mito_struct-func_regulator"/>
</dbReference>
<evidence type="ECO:0000256" key="1">
    <source>
        <dbReference type="ARBA" id="ARBA00009670"/>
    </source>
</evidence>
<comment type="function">
    <text evidence="3">Appears to be essential for maintaining mitochondrial cristae formation and mitochondrial function by acting via YME1L1 in a kinase-independent manner to regulate essential mitochondrial structural proteins OPA1 and IMMT. The action of this enzyme is not yet clear. It is not known if it has protein kinase activity and what type of substrate it would phosphorylate (Ser, Thr or Tyr).</text>
</comment>
<reference evidence="5 6" key="1">
    <citation type="submission" date="2024-06" db="EMBL/GenBank/DDBJ databases">
        <authorList>
            <person name="Pan Q."/>
            <person name="Wen M."/>
            <person name="Jouanno E."/>
            <person name="Zahm M."/>
            <person name="Klopp C."/>
            <person name="Cabau C."/>
            <person name="Louis A."/>
            <person name="Berthelot C."/>
            <person name="Parey E."/>
            <person name="Roest Crollius H."/>
            <person name="Montfort J."/>
            <person name="Robinson-Rechavi M."/>
            <person name="Bouchez O."/>
            <person name="Lampietro C."/>
            <person name="Lopez Roques C."/>
            <person name="Donnadieu C."/>
            <person name="Postlethwait J."/>
            <person name="Bobe J."/>
            <person name="Verreycken H."/>
            <person name="Guiguen Y."/>
        </authorList>
    </citation>
    <scope>NUCLEOTIDE SEQUENCE [LARGE SCALE GENOMIC DNA]</scope>
    <source>
        <strain evidence="5">Up_M1</strain>
        <tissue evidence="5">Testis</tissue>
    </source>
</reference>
<evidence type="ECO:0000259" key="4">
    <source>
        <dbReference type="Pfam" id="PF03109"/>
    </source>
</evidence>
<dbReference type="Pfam" id="PF03109">
    <property type="entry name" value="ABC1"/>
    <property type="match status" value="1"/>
</dbReference>
<dbReference type="InterPro" id="IPR045307">
    <property type="entry name" value="ADCK1_dom"/>
</dbReference>
<keyword evidence="6" id="KW-1185">Reference proteome</keyword>
<dbReference type="EMBL" id="JAGEUA010000007">
    <property type="protein sequence ID" value="KAL0969841.1"/>
    <property type="molecule type" value="Genomic_DNA"/>
</dbReference>
<dbReference type="CDD" id="cd13969">
    <property type="entry name" value="ADCK1-like"/>
    <property type="match status" value="1"/>
</dbReference>
<name>A0ABD0WFH2_UMBPY</name>
<comment type="caution">
    <text evidence="5">The sequence shown here is derived from an EMBL/GenBank/DDBJ whole genome shotgun (WGS) entry which is preliminary data.</text>
</comment>
<accession>A0ABD0WFH2</accession>
<evidence type="ECO:0000256" key="3">
    <source>
        <dbReference type="ARBA" id="ARBA00045626"/>
    </source>
</evidence>
<dbReference type="AlphaFoldDB" id="A0ABD0WFH2"/>
<dbReference type="InterPro" id="IPR011009">
    <property type="entry name" value="Kinase-like_dom_sf"/>
</dbReference>
<evidence type="ECO:0000313" key="5">
    <source>
        <dbReference type="EMBL" id="KAL0969841.1"/>
    </source>
</evidence>
<organism evidence="5 6">
    <name type="scientific">Umbra pygmaea</name>
    <name type="common">Eastern mudminnow</name>
    <dbReference type="NCBI Taxonomy" id="75934"/>
    <lineage>
        <taxon>Eukaryota</taxon>
        <taxon>Metazoa</taxon>
        <taxon>Chordata</taxon>
        <taxon>Craniata</taxon>
        <taxon>Vertebrata</taxon>
        <taxon>Euteleostomi</taxon>
        <taxon>Actinopterygii</taxon>
        <taxon>Neopterygii</taxon>
        <taxon>Teleostei</taxon>
        <taxon>Protacanthopterygii</taxon>
        <taxon>Esociformes</taxon>
        <taxon>Umbridae</taxon>
        <taxon>Umbra</taxon>
    </lineage>
</organism>
<sequence length="392" mass="44838">MQQSPESLIDKLSDLFITFDESPHGAASLAQVHKAVLHDGRTVAVKVQHPKVQAQSSKDIVVMEVLLNVVHWLFPDFAFMWLVEEAKKNMPLELDFLNEGRNAEKLAAMLAHFPWLKVPKIHWELSTRRILTMEFVEGGQVNDRNYMKTHGINVNEISENLGKMYSEMIFVQGFVHCDPHPGNVLVRKCPKTNKTEIVLLDHGLYQTLHPNIRLDYCRLWQSLIKGDLQGIEKYSRRLGAGELYPLFACVLTARSWTSVNTGISNTPVTHTEDVEIRTNAANYLPQISDLLNRVPRQMLLLLKTNDLLRGIESTLQTRHSSSSFINMSRCCTRALARHKRSKTQSRVRRLQITLSESLTLCQISLYELFLWVNGSRLGGWLRSLLGCFHFTH</sequence>
<comment type="similarity">
    <text evidence="1">Belongs to the protein kinase superfamily. ADCK protein kinase family.</text>
</comment>
<dbReference type="Proteomes" id="UP001557470">
    <property type="component" value="Unassembled WGS sequence"/>
</dbReference>
<dbReference type="PANTHER" id="PTHR43173:SF19">
    <property type="entry name" value="AARF DOMAIN-CONTAINING PROTEIN KINASE 1"/>
    <property type="match status" value="1"/>
</dbReference>
<proteinExistence type="inferred from homology"/>
<gene>
    <name evidence="5" type="ORF">UPYG_G00233050</name>
</gene>
<feature type="domain" description="ABC1 atypical kinase-like" evidence="4">
    <location>
        <begin position="7"/>
        <end position="234"/>
    </location>
</feature>